<dbReference type="NCBIfam" id="NF002806">
    <property type="entry name" value="PRK02948.1"/>
    <property type="match status" value="1"/>
</dbReference>
<reference evidence="9 10" key="1">
    <citation type="submission" date="2018-01" db="EMBL/GenBank/DDBJ databases">
        <title>Genome Sequencing and Assembly of Anaerobacter polyendosporus strain CT4.</title>
        <authorList>
            <person name="Tachaapaikoon C."/>
            <person name="Sutheeworapong S."/>
            <person name="Jenjaroenpun P."/>
            <person name="Wongsurawat T."/>
            <person name="Nookeaw I."/>
            <person name="Cheawchanlertfa P."/>
            <person name="Kosugi A."/>
            <person name="Cheevadhanarak S."/>
            <person name="Ratanakhanokchai K."/>
        </authorList>
    </citation>
    <scope>NUCLEOTIDE SEQUENCE [LARGE SCALE GENOMIC DNA]</scope>
    <source>
        <strain evidence="9 10">CT4</strain>
    </source>
</reference>
<evidence type="ECO:0000256" key="5">
    <source>
        <dbReference type="ARBA" id="ARBA00023004"/>
    </source>
</evidence>
<dbReference type="RefSeq" id="WP_128214860.1">
    <property type="nucleotide sequence ID" value="NZ_CP025746.1"/>
</dbReference>
<dbReference type="GO" id="GO:0051536">
    <property type="term" value="F:iron-sulfur cluster binding"/>
    <property type="evidence" value="ECO:0007669"/>
    <property type="project" value="UniProtKB-KW"/>
</dbReference>
<dbReference type="Gene3D" id="1.10.260.50">
    <property type="match status" value="1"/>
</dbReference>
<keyword evidence="5" id="KW-0408">Iron</keyword>
<dbReference type="Gene3D" id="3.40.640.10">
    <property type="entry name" value="Type I PLP-dependent aspartate aminotransferase-like (Major domain)"/>
    <property type="match status" value="1"/>
</dbReference>
<dbReference type="Pfam" id="PF00266">
    <property type="entry name" value="Aminotran_5"/>
    <property type="match status" value="1"/>
</dbReference>
<dbReference type="InterPro" id="IPR015422">
    <property type="entry name" value="PyrdxlP-dep_Trfase_small"/>
</dbReference>
<dbReference type="InterPro" id="IPR016454">
    <property type="entry name" value="Cysteine_dSase"/>
</dbReference>
<feature type="domain" description="Aminotransferase class V" evidence="8">
    <location>
        <begin position="3"/>
        <end position="365"/>
    </location>
</feature>
<dbReference type="GO" id="GO:0046872">
    <property type="term" value="F:metal ion binding"/>
    <property type="evidence" value="ECO:0007669"/>
    <property type="project" value="UniProtKB-KW"/>
</dbReference>
<dbReference type="InterPro" id="IPR000192">
    <property type="entry name" value="Aminotrans_V_dom"/>
</dbReference>
<dbReference type="Gene3D" id="3.90.1150.10">
    <property type="entry name" value="Aspartate Aminotransferase, domain 1"/>
    <property type="match status" value="1"/>
</dbReference>
<proteinExistence type="inferred from homology"/>
<organism evidence="9 10">
    <name type="scientific">Clostridium manihotivorum</name>
    <dbReference type="NCBI Taxonomy" id="2320868"/>
    <lineage>
        <taxon>Bacteria</taxon>
        <taxon>Bacillati</taxon>
        <taxon>Bacillota</taxon>
        <taxon>Clostridia</taxon>
        <taxon>Eubacteriales</taxon>
        <taxon>Clostridiaceae</taxon>
        <taxon>Clostridium</taxon>
    </lineage>
</organism>
<dbReference type="InterPro" id="IPR015424">
    <property type="entry name" value="PyrdxlP-dep_Trfase"/>
</dbReference>
<comment type="similarity">
    <text evidence="2">Belongs to the class-V pyridoxal-phosphate-dependent aminotransferase family. NifS/IscS subfamily.</text>
</comment>
<name>A0A410DYJ8_9CLOT</name>
<gene>
    <name evidence="9" type="ORF">C1I91_22290</name>
</gene>
<dbReference type="PROSITE" id="PS00595">
    <property type="entry name" value="AA_TRANSFER_CLASS_5"/>
    <property type="match status" value="1"/>
</dbReference>
<dbReference type="AlphaFoldDB" id="A0A410DYJ8"/>
<dbReference type="FunFam" id="3.40.640.10:FF:000084">
    <property type="entry name" value="IscS-like cysteine desulfurase"/>
    <property type="match status" value="1"/>
</dbReference>
<evidence type="ECO:0000256" key="4">
    <source>
        <dbReference type="ARBA" id="ARBA00022898"/>
    </source>
</evidence>
<sequence>MEVYFDNSATTKPIDEVIEAINYGMREFYGNPSSLHKMGIKCDRELLNCRERLANIINCTREEIYFTSGGSESNNMIIKGLTKSGNHIIISGFEHPSVLSTCKELEEHGVKVTYLDVDEFGQIDIEQLEESICKDTVLVSIMHVNNEIGAVQDLDKIGKLVKEKSKRAKFHVDAVQSFGKFKIDIKKSNIDALSVSAHKIHGPKGTGFCYIRKGLSLAPLVSGGGQEKGFRSGTENLPAVMGMVKAAEIIYKDIDDKFNRTLELKRYFINRLEDVKDIRINSPLNDNISPYILNVSFIGVRAEVLLHLLEEKDIYVSTGSACSSRHISTKGSHVLNAIGLSEKEITGAIRFSFSSFNTIEEVDYVIEVLKNSLTFLRRVKI</sequence>
<comment type="cofactor">
    <cofactor evidence="1 7">
        <name>pyridoxal 5'-phosphate</name>
        <dbReference type="ChEBI" id="CHEBI:597326"/>
    </cofactor>
</comment>
<dbReference type="PANTHER" id="PTHR11601:SF50">
    <property type="entry name" value="CYSTEINE DESULFURASE ISCS 2-RELATED"/>
    <property type="match status" value="1"/>
</dbReference>
<evidence type="ECO:0000256" key="3">
    <source>
        <dbReference type="ARBA" id="ARBA00022723"/>
    </source>
</evidence>
<dbReference type="PIRSF" id="PIRSF005572">
    <property type="entry name" value="NifS"/>
    <property type="match status" value="1"/>
</dbReference>
<evidence type="ECO:0000256" key="1">
    <source>
        <dbReference type="ARBA" id="ARBA00001933"/>
    </source>
</evidence>
<accession>A0A410DYJ8</accession>
<dbReference type="OrthoDB" id="9808002at2"/>
<evidence type="ECO:0000256" key="2">
    <source>
        <dbReference type="ARBA" id="ARBA00006490"/>
    </source>
</evidence>
<evidence type="ECO:0000313" key="10">
    <source>
        <dbReference type="Proteomes" id="UP000286268"/>
    </source>
</evidence>
<keyword evidence="6" id="KW-0411">Iron-sulfur</keyword>
<dbReference type="KEGG" id="cmah:C1I91_22290"/>
<keyword evidence="3" id="KW-0479">Metal-binding</keyword>
<protein>
    <submittedName>
        <fullName evidence="9">Cysteine desulfurase NifS</fullName>
    </submittedName>
</protein>
<dbReference type="PANTHER" id="PTHR11601">
    <property type="entry name" value="CYSTEINE DESULFURYLASE FAMILY MEMBER"/>
    <property type="match status" value="1"/>
</dbReference>
<evidence type="ECO:0000256" key="7">
    <source>
        <dbReference type="RuleBase" id="RU004504"/>
    </source>
</evidence>
<dbReference type="GO" id="GO:0031071">
    <property type="term" value="F:cysteine desulfurase activity"/>
    <property type="evidence" value="ECO:0007669"/>
    <property type="project" value="UniProtKB-ARBA"/>
</dbReference>
<dbReference type="InterPro" id="IPR020578">
    <property type="entry name" value="Aminotrans_V_PyrdxlP_BS"/>
</dbReference>
<dbReference type="EMBL" id="CP025746">
    <property type="protein sequence ID" value="QAA34139.1"/>
    <property type="molecule type" value="Genomic_DNA"/>
</dbReference>
<dbReference type="Proteomes" id="UP000286268">
    <property type="component" value="Chromosome"/>
</dbReference>
<dbReference type="InterPro" id="IPR015421">
    <property type="entry name" value="PyrdxlP-dep_Trfase_major"/>
</dbReference>
<evidence type="ECO:0000256" key="6">
    <source>
        <dbReference type="ARBA" id="ARBA00023014"/>
    </source>
</evidence>
<evidence type="ECO:0000259" key="8">
    <source>
        <dbReference type="Pfam" id="PF00266"/>
    </source>
</evidence>
<evidence type="ECO:0000313" key="9">
    <source>
        <dbReference type="EMBL" id="QAA34139.1"/>
    </source>
</evidence>
<dbReference type="SUPFAM" id="SSF53383">
    <property type="entry name" value="PLP-dependent transferases"/>
    <property type="match status" value="1"/>
</dbReference>
<keyword evidence="10" id="KW-1185">Reference proteome</keyword>
<keyword evidence="4" id="KW-0663">Pyridoxal phosphate</keyword>